<dbReference type="OrthoDB" id="9804774at2"/>
<dbReference type="AlphaFoldDB" id="A0A077LZ14"/>
<sequence length="252" mass="26021">MTNTLDGKVVLITGAGGGIGSATARTVVAQGGHALVHDVSEAGVKALADELGDSATALVADLADMEATQRLWDQAWAVKGWVDVLVNNAGFYPPAPLDATLGDWLAVWDTSLAVHLKGPAVLCRAAVAAYAARPDGGIIINLASRAAFRGEDPDYWHYAAAKAGVVAMTRTIARQNGRQGVTAFAVAPGYVDTNLNEVFRDTVGIQVAADQTGLGEVAQAQDVANIIAFLATGQARHATGTTIDVNGASYVR</sequence>
<dbReference type="EMBL" id="CAJB01000339">
    <property type="protein sequence ID" value="CCH79148.1"/>
    <property type="molecule type" value="Genomic_DNA"/>
</dbReference>
<dbReference type="InterPro" id="IPR036291">
    <property type="entry name" value="NAD(P)-bd_dom_sf"/>
</dbReference>
<dbReference type="PANTHER" id="PTHR42760:SF133">
    <property type="entry name" value="3-OXOACYL-[ACYL-CARRIER-PROTEIN] REDUCTASE"/>
    <property type="match status" value="1"/>
</dbReference>
<organism evidence="3 4">
    <name type="scientific">Nostocoides japonicum T1-X7</name>
    <dbReference type="NCBI Taxonomy" id="1194083"/>
    <lineage>
        <taxon>Bacteria</taxon>
        <taxon>Bacillati</taxon>
        <taxon>Actinomycetota</taxon>
        <taxon>Actinomycetes</taxon>
        <taxon>Micrococcales</taxon>
        <taxon>Intrasporangiaceae</taxon>
        <taxon>Nostocoides</taxon>
    </lineage>
</organism>
<dbReference type="PRINTS" id="PR00081">
    <property type="entry name" value="GDHRDH"/>
</dbReference>
<evidence type="ECO:0000313" key="3">
    <source>
        <dbReference type="EMBL" id="CCH79148.1"/>
    </source>
</evidence>
<dbReference type="PRINTS" id="PR00080">
    <property type="entry name" value="SDRFAMILY"/>
</dbReference>
<dbReference type="CDD" id="cd05233">
    <property type="entry name" value="SDR_c"/>
    <property type="match status" value="1"/>
</dbReference>
<keyword evidence="2" id="KW-0560">Oxidoreductase</keyword>
<keyword evidence="4" id="KW-1185">Reference proteome</keyword>
<dbReference type="Pfam" id="PF13561">
    <property type="entry name" value="adh_short_C2"/>
    <property type="match status" value="1"/>
</dbReference>
<dbReference type="Gene3D" id="3.40.50.720">
    <property type="entry name" value="NAD(P)-binding Rossmann-like Domain"/>
    <property type="match status" value="1"/>
</dbReference>
<dbReference type="Proteomes" id="UP000035721">
    <property type="component" value="Unassembled WGS sequence"/>
</dbReference>
<comment type="similarity">
    <text evidence="1">Belongs to the short-chain dehydrogenases/reductases (SDR) family.</text>
</comment>
<dbReference type="PANTHER" id="PTHR42760">
    <property type="entry name" value="SHORT-CHAIN DEHYDROGENASES/REDUCTASES FAMILY MEMBER"/>
    <property type="match status" value="1"/>
</dbReference>
<name>A0A077LZ14_9MICO</name>
<protein>
    <submittedName>
        <fullName evidence="3">Short-chain dehydrogenase/reductase SDR</fullName>
    </submittedName>
</protein>
<dbReference type="STRING" id="1194083.BN12_4030023"/>
<dbReference type="SUPFAM" id="SSF51735">
    <property type="entry name" value="NAD(P)-binding Rossmann-fold domains"/>
    <property type="match status" value="1"/>
</dbReference>
<evidence type="ECO:0000256" key="2">
    <source>
        <dbReference type="ARBA" id="ARBA00023002"/>
    </source>
</evidence>
<gene>
    <name evidence="3" type="ORF">BN12_4030023</name>
</gene>
<accession>A0A077LZ14</accession>
<dbReference type="GO" id="GO:0016616">
    <property type="term" value="F:oxidoreductase activity, acting on the CH-OH group of donors, NAD or NADP as acceptor"/>
    <property type="evidence" value="ECO:0007669"/>
    <property type="project" value="TreeGrafter"/>
</dbReference>
<comment type="caution">
    <text evidence="3">The sequence shown here is derived from an EMBL/GenBank/DDBJ whole genome shotgun (WGS) entry which is preliminary data.</text>
</comment>
<dbReference type="InterPro" id="IPR002347">
    <property type="entry name" value="SDR_fam"/>
</dbReference>
<dbReference type="RefSeq" id="WP_048555709.1">
    <property type="nucleotide sequence ID" value="NZ_HF570958.1"/>
</dbReference>
<reference evidence="3 4" key="1">
    <citation type="journal article" date="2013" name="ISME J.">
        <title>A metabolic model for members of the genus Tetrasphaera involved in enhanced biological phosphorus removal.</title>
        <authorList>
            <person name="Kristiansen R."/>
            <person name="Nguyen H.T.T."/>
            <person name="Saunders A.M."/>
            <person name="Nielsen J.L."/>
            <person name="Wimmer R."/>
            <person name="Le V.Q."/>
            <person name="McIlroy S.J."/>
            <person name="Petrovski S."/>
            <person name="Seviour R.J."/>
            <person name="Calteau A."/>
            <person name="Nielsen K.L."/>
            <person name="Nielsen P.H."/>
        </authorList>
    </citation>
    <scope>NUCLEOTIDE SEQUENCE [LARGE SCALE GENOMIC DNA]</scope>
    <source>
        <strain evidence="3 4">T1-X7</strain>
    </source>
</reference>
<proteinExistence type="inferred from homology"/>
<evidence type="ECO:0000313" key="4">
    <source>
        <dbReference type="Proteomes" id="UP000035721"/>
    </source>
</evidence>
<evidence type="ECO:0000256" key="1">
    <source>
        <dbReference type="ARBA" id="ARBA00006484"/>
    </source>
</evidence>